<evidence type="ECO:0000313" key="3">
    <source>
        <dbReference type="Proteomes" id="UP000814176"/>
    </source>
</evidence>
<feature type="region of interest" description="Disordered" evidence="1">
    <location>
        <begin position="360"/>
        <end position="704"/>
    </location>
</feature>
<feature type="compositionally biased region" description="Low complexity" evidence="1">
    <location>
        <begin position="817"/>
        <end position="827"/>
    </location>
</feature>
<name>A0ABQ8KQ32_9APHY</name>
<feature type="compositionally biased region" description="Basic residues" evidence="1">
    <location>
        <begin position="441"/>
        <end position="450"/>
    </location>
</feature>
<dbReference type="RefSeq" id="XP_047782193.1">
    <property type="nucleotide sequence ID" value="XM_047918448.1"/>
</dbReference>
<dbReference type="GeneID" id="71999180"/>
<feature type="compositionally biased region" description="Polar residues" evidence="1">
    <location>
        <begin position="660"/>
        <end position="669"/>
    </location>
</feature>
<feature type="compositionally biased region" description="Basic and acidic residues" evidence="1">
    <location>
        <begin position="828"/>
        <end position="837"/>
    </location>
</feature>
<dbReference type="InterPro" id="IPR040227">
    <property type="entry name" value="Nibrin-rel"/>
</dbReference>
<dbReference type="Proteomes" id="UP000814176">
    <property type="component" value="Unassembled WGS sequence"/>
</dbReference>
<evidence type="ECO:0008006" key="4">
    <source>
        <dbReference type="Google" id="ProtNLM"/>
    </source>
</evidence>
<protein>
    <recommendedName>
        <fullName evidence="4">BRCT domain-containing protein</fullName>
    </recommendedName>
</protein>
<feature type="region of interest" description="Disordered" evidence="1">
    <location>
        <begin position="760"/>
        <end position="972"/>
    </location>
</feature>
<organism evidence="2 3">
    <name type="scientific">Rhodofomes roseus</name>
    <dbReference type="NCBI Taxonomy" id="34475"/>
    <lineage>
        <taxon>Eukaryota</taxon>
        <taxon>Fungi</taxon>
        <taxon>Dikarya</taxon>
        <taxon>Basidiomycota</taxon>
        <taxon>Agaricomycotina</taxon>
        <taxon>Agaricomycetes</taxon>
        <taxon>Polyporales</taxon>
        <taxon>Rhodofomes</taxon>
    </lineage>
</organism>
<dbReference type="InterPro" id="IPR036420">
    <property type="entry name" value="BRCT_dom_sf"/>
</dbReference>
<dbReference type="PANTHER" id="PTHR12162:SF0">
    <property type="entry name" value="NIBRIN"/>
    <property type="match status" value="1"/>
</dbReference>
<proteinExistence type="predicted"/>
<gene>
    <name evidence="2" type="ORF">C8Q71DRAFT_420796</name>
</gene>
<feature type="compositionally biased region" description="Low complexity" evidence="1">
    <location>
        <begin position="843"/>
        <end position="862"/>
    </location>
</feature>
<feature type="compositionally biased region" description="Basic and acidic residues" evidence="1">
    <location>
        <begin position="760"/>
        <end position="779"/>
    </location>
</feature>
<dbReference type="EMBL" id="JADCUA010000004">
    <property type="protein sequence ID" value="KAH9840727.1"/>
    <property type="molecule type" value="Genomic_DNA"/>
</dbReference>
<sequence length="994" mass="107935">MWVLAGPFDCDEHKIPTSTKQKLLKAGVKYSLGRKDDTANLVIQQKKISRRDHFIFEVVYERDVDPTNPAQHPKLTVVYPATEGKKAVSRKVIRKVGPNPALNPGEILYLEDADIVQAALDIHITVQWIPVACLLPPTRGAPLPDPSTYAPLGICIRPTPHPDVTHHVSPTITLSPELALSLLSVATIVTPEWLADLLKAGRAEPGKPCALEQTFLLPPVEKYRPPFSQTLPPALKQFMKWAPNEGRAGLFRGCRFIFVGEKGREVQEAMRELVKRGEGEYECYAVEGGRAGLRKVLSKGRAKGRILVLVGEEDALVPAVGKDGWQELVDEANSFEVNFISRERILEAVVETDTSLLNSDSVSDEALSPLPDVVPNTHPDEPSIPPPTHTPAAESQESQPARSRLRRRAASGASSRAPSPPPPAPSQPSPAAEEPAEPPKKRGLIRRAGRSRTTAVDDTSMDLDGDGTPAPTSQSARQTPEPTRAPSIGPEPTPARSRLKRRAGTLAAKSDIIDLTSEAPAAEADEPPLKKFRALFEQSDPERVGESGSLETQMTTQAESVTESEVVATQSGVGARARRAGLTQLAVVAEEEEESTSGITPGPGTSIGSQSQGLKRKNRGADEDAAMEDASGPTSKRRAVEGMDAVQPSQAGAAAKPPSRATSKPPSKSQKTEKTSGAAPGKPDTDEAFLKAVASTKKGKRTEDTFDREFNNLRISKPELEKAQERDAWAVLDDFGDDRDLRGNFMVIVEMQVPDKPRRLALVRGDEGRTDWAGRPDFKKFKKKSAASRRPAVELYAEDDNEYDMGSQLWKGSQARSQLTSQMQSQSQEDRKPESTQKRKQKTQTQTQRTQSSKAKAKAVVLDDSDDDLMPPPPTQPAKSQRKAPSRGGSAQPRGKTQKTQPLFIESDEEAAGPTSQTMADYDDGLSPIGETDDMDDDDESTLRSSRRGTQTRTTRNARKAGASKKSAPVVLDDDSDDEAAFVGLAARRKTRKK</sequence>
<feature type="compositionally biased region" description="Pro residues" evidence="1">
    <location>
        <begin position="418"/>
        <end position="428"/>
    </location>
</feature>
<evidence type="ECO:0000313" key="2">
    <source>
        <dbReference type="EMBL" id="KAH9840727.1"/>
    </source>
</evidence>
<keyword evidence="3" id="KW-1185">Reference proteome</keyword>
<evidence type="ECO:0000256" key="1">
    <source>
        <dbReference type="SAM" id="MobiDB-lite"/>
    </source>
</evidence>
<comment type="caution">
    <text evidence="2">The sequence shown here is derived from an EMBL/GenBank/DDBJ whole genome shotgun (WGS) entry which is preliminary data.</text>
</comment>
<dbReference type="PANTHER" id="PTHR12162">
    <property type="entry name" value="NIBRIN-RELATED"/>
    <property type="match status" value="1"/>
</dbReference>
<accession>A0ABQ8KQ32</accession>
<feature type="compositionally biased region" description="Polar residues" evidence="1">
    <location>
        <begin position="549"/>
        <end position="572"/>
    </location>
</feature>
<feature type="compositionally biased region" description="Polar residues" evidence="1">
    <location>
        <begin position="470"/>
        <end position="481"/>
    </location>
</feature>
<dbReference type="SUPFAM" id="SSF52113">
    <property type="entry name" value="BRCT domain"/>
    <property type="match status" value="1"/>
</dbReference>
<reference evidence="2 3" key="1">
    <citation type="journal article" date="2021" name="Environ. Microbiol.">
        <title>Gene family expansions and transcriptome signatures uncover fungal adaptations to wood decay.</title>
        <authorList>
            <person name="Hage H."/>
            <person name="Miyauchi S."/>
            <person name="Viragh M."/>
            <person name="Drula E."/>
            <person name="Min B."/>
            <person name="Chaduli D."/>
            <person name="Navarro D."/>
            <person name="Favel A."/>
            <person name="Norest M."/>
            <person name="Lesage-Meessen L."/>
            <person name="Balint B."/>
            <person name="Merenyi Z."/>
            <person name="de Eugenio L."/>
            <person name="Morin E."/>
            <person name="Martinez A.T."/>
            <person name="Baldrian P."/>
            <person name="Stursova M."/>
            <person name="Martinez M.J."/>
            <person name="Novotny C."/>
            <person name="Magnuson J.K."/>
            <person name="Spatafora J.W."/>
            <person name="Maurice S."/>
            <person name="Pangilinan J."/>
            <person name="Andreopoulos W."/>
            <person name="LaButti K."/>
            <person name="Hundley H."/>
            <person name="Na H."/>
            <person name="Kuo A."/>
            <person name="Barry K."/>
            <person name="Lipzen A."/>
            <person name="Henrissat B."/>
            <person name="Riley R."/>
            <person name="Ahrendt S."/>
            <person name="Nagy L.G."/>
            <person name="Grigoriev I.V."/>
            <person name="Martin F."/>
            <person name="Rosso M.N."/>
        </authorList>
    </citation>
    <scope>NUCLEOTIDE SEQUENCE [LARGE SCALE GENOMIC DNA]</scope>
    <source>
        <strain evidence="2 3">CIRM-BRFM 1785</strain>
    </source>
</reference>
<feature type="compositionally biased region" description="Acidic residues" evidence="1">
    <location>
        <begin position="931"/>
        <end position="940"/>
    </location>
</feature>